<comment type="caution">
    <text evidence="4">The sequence shown here is derived from an EMBL/GenBank/DDBJ whole genome shotgun (WGS) entry which is preliminary data.</text>
</comment>
<gene>
    <name evidence="4" type="ORF">NKR19_g10155</name>
</gene>
<sequence length="708" mass="74750">MAHKVLTARASRAQSHLRAIAILLLFPTSTFAACPQDPIFLPVGNCTINIPGLPTIHSWGAPISVSPSSYSSTLQYLCGVPSTVTNTTFYTTSLLCSDANIRAQNLTYAQCLSRRGGGLLVSPSGEPLGPDALATTSTANLFDSDPGWATIMKPDPPFPAAVSATLHLHGRDSITMTAGLIEAGTNHTTTHLSLGDKSVLLSSLVASKRIAVAAFGFDAGSQSHSLPRAGGLVLGGWDDGARAGIEVRFPMADYREAHQLNGRRTCPLQVTISSMVLRPAGGGGDGSSTSSDYPLGIEPAHPQQACIEMYDNLPRLPSGVIAKIRDGFQAFTGSAAQPIRYAASDPTAPATSGKDDELLRQLDEIYIPEPGLIYPTTNLTAAFNGSLVITLAENNFTVEIPLEELLNPVRGIARDGTRVVNANFTELAVYQDPAPEDAAVLGKVFLSRVYLYVDYDKGEFTLAQAATSGRTILVAAGDDEGGTCGGGGWTRVTIALVAVVAVLGVALLGGLAYWLWWRRGRGGGTSGNGTFVWPWRRGGRAKEQPLIVANGGTGGDDPEVYRGPATTMAQVPIPGTNQAPPADITPVPTERTIPPPTGVEQQSPSHEYGNAGFRPRLDSVEVPGTSPLDPAYSPDGQHPELDGRGRTLVSDSPRTHEMVEMAPVRSSFGAQRHHPIERLRKGSGSTSADSDPLHVTRTNRSMSGQSWV</sequence>
<evidence type="ECO:0000256" key="2">
    <source>
        <dbReference type="SAM" id="Phobius"/>
    </source>
</evidence>
<evidence type="ECO:0000256" key="1">
    <source>
        <dbReference type="SAM" id="MobiDB-lite"/>
    </source>
</evidence>
<feature type="region of interest" description="Disordered" evidence="1">
    <location>
        <begin position="664"/>
        <end position="708"/>
    </location>
</feature>
<dbReference type="Proteomes" id="UP001174691">
    <property type="component" value="Unassembled WGS sequence"/>
</dbReference>
<keyword evidence="5" id="KW-1185">Reference proteome</keyword>
<evidence type="ECO:0000313" key="4">
    <source>
        <dbReference type="EMBL" id="KAJ9129866.1"/>
    </source>
</evidence>
<dbReference type="AlphaFoldDB" id="A0AA38R959"/>
<organism evidence="4 5">
    <name type="scientific">Coniochaeta hoffmannii</name>
    <dbReference type="NCBI Taxonomy" id="91930"/>
    <lineage>
        <taxon>Eukaryota</taxon>
        <taxon>Fungi</taxon>
        <taxon>Dikarya</taxon>
        <taxon>Ascomycota</taxon>
        <taxon>Pezizomycotina</taxon>
        <taxon>Sordariomycetes</taxon>
        <taxon>Sordariomycetidae</taxon>
        <taxon>Coniochaetales</taxon>
        <taxon>Coniochaetaceae</taxon>
        <taxon>Coniochaeta</taxon>
    </lineage>
</organism>
<feature type="chain" id="PRO_5041394608" description="Peptidase A1 domain-containing protein" evidence="3">
    <location>
        <begin position="33"/>
        <end position="708"/>
    </location>
</feature>
<proteinExistence type="predicted"/>
<dbReference type="PROSITE" id="PS51257">
    <property type="entry name" value="PROKAR_LIPOPROTEIN"/>
    <property type="match status" value="1"/>
</dbReference>
<evidence type="ECO:0000313" key="5">
    <source>
        <dbReference type="Proteomes" id="UP001174691"/>
    </source>
</evidence>
<dbReference type="Gene3D" id="2.40.70.10">
    <property type="entry name" value="Acid Proteases"/>
    <property type="match status" value="1"/>
</dbReference>
<protein>
    <recommendedName>
        <fullName evidence="6">Peptidase A1 domain-containing protein</fullName>
    </recommendedName>
</protein>
<keyword evidence="2" id="KW-1133">Transmembrane helix</keyword>
<reference evidence="4" key="1">
    <citation type="submission" date="2022-07" db="EMBL/GenBank/DDBJ databases">
        <title>Fungi with potential for degradation of polypropylene.</title>
        <authorList>
            <person name="Gostincar C."/>
        </authorList>
    </citation>
    <scope>NUCLEOTIDE SEQUENCE</scope>
    <source>
        <strain evidence="4">EXF-13287</strain>
    </source>
</reference>
<feature type="compositionally biased region" description="Polar residues" evidence="1">
    <location>
        <begin position="696"/>
        <end position="708"/>
    </location>
</feature>
<dbReference type="InterPro" id="IPR021109">
    <property type="entry name" value="Peptidase_aspartic_dom_sf"/>
</dbReference>
<evidence type="ECO:0008006" key="6">
    <source>
        <dbReference type="Google" id="ProtNLM"/>
    </source>
</evidence>
<keyword evidence="3" id="KW-0732">Signal</keyword>
<evidence type="ECO:0000256" key="3">
    <source>
        <dbReference type="SAM" id="SignalP"/>
    </source>
</evidence>
<accession>A0AA38R959</accession>
<dbReference type="SUPFAM" id="SSF50630">
    <property type="entry name" value="Acid proteases"/>
    <property type="match status" value="1"/>
</dbReference>
<dbReference type="EMBL" id="JANBVN010000299">
    <property type="protein sequence ID" value="KAJ9129866.1"/>
    <property type="molecule type" value="Genomic_DNA"/>
</dbReference>
<keyword evidence="2" id="KW-0472">Membrane</keyword>
<feature type="region of interest" description="Disordered" evidence="1">
    <location>
        <begin position="571"/>
        <end position="652"/>
    </location>
</feature>
<feature type="transmembrane region" description="Helical" evidence="2">
    <location>
        <begin position="494"/>
        <end position="516"/>
    </location>
</feature>
<feature type="signal peptide" evidence="3">
    <location>
        <begin position="1"/>
        <end position="32"/>
    </location>
</feature>
<name>A0AA38R959_9PEZI</name>
<keyword evidence="2" id="KW-0812">Transmembrane</keyword>